<dbReference type="EMBL" id="AHZU02001870">
    <property type="protein sequence ID" value="KFG28743.1"/>
    <property type="molecule type" value="Genomic_DNA"/>
</dbReference>
<gene>
    <name evidence="2" type="ORF">TGDOM2_273310</name>
</gene>
<dbReference type="Proteomes" id="UP000028837">
    <property type="component" value="Unassembled WGS sequence"/>
</dbReference>
<dbReference type="OrthoDB" id="10510105at2759"/>
<feature type="region of interest" description="Disordered" evidence="1">
    <location>
        <begin position="1"/>
        <end position="59"/>
    </location>
</feature>
<accession>A0A086J9C5</accession>
<comment type="caution">
    <text evidence="2">The sequence shown here is derived from an EMBL/GenBank/DDBJ whole genome shotgun (WGS) entry which is preliminary data.</text>
</comment>
<name>A0A086J9C5_TOXGO</name>
<reference evidence="2 3" key="1">
    <citation type="submission" date="2014-02" db="EMBL/GenBank/DDBJ databases">
        <authorList>
            <person name="Sibley D."/>
            <person name="Venepally P."/>
            <person name="Karamycheva S."/>
            <person name="Hadjithomas M."/>
            <person name="Khan A."/>
            <person name="Brunk B."/>
            <person name="Roos D."/>
            <person name="Caler E."/>
            <person name="Lorenzi H."/>
        </authorList>
    </citation>
    <scope>NUCLEOTIDE SEQUENCE [LARGE SCALE GENOMIC DNA]</scope>
    <source>
        <strain evidence="2 3">GAB2-2007-GAL-DOM2</strain>
    </source>
</reference>
<evidence type="ECO:0000313" key="2">
    <source>
        <dbReference type="EMBL" id="KFG28743.1"/>
    </source>
</evidence>
<evidence type="ECO:0000256" key="1">
    <source>
        <dbReference type="SAM" id="MobiDB-lite"/>
    </source>
</evidence>
<proteinExistence type="predicted"/>
<feature type="compositionally biased region" description="Basic and acidic residues" evidence="1">
    <location>
        <begin position="27"/>
        <end position="52"/>
    </location>
</feature>
<evidence type="ECO:0000313" key="3">
    <source>
        <dbReference type="Proteomes" id="UP000028837"/>
    </source>
</evidence>
<protein>
    <submittedName>
        <fullName evidence="2">Uncharacterized protein</fullName>
    </submittedName>
</protein>
<organism evidence="2 3">
    <name type="scientific">Toxoplasma gondii GAB2-2007-GAL-DOM2</name>
    <dbReference type="NCBI Taxonomy" id="1130820"/>
    <lineage>
        <taxon>Eukaryota</taxon>
        <taxon>Sar</taxon>
        <taxon>Alveolata</taxon>
        <taxon>Apicomplexa</taxon>
        <taxon>Conoidasida</taxon>
        <taxon>Coccidia</taxon>
        <taxon>Eucoccidiorida</taxon>
        <taxon>Eimeriorina</taxon>
        <taxon>Sarcocystidae</taxon>
        <taxon>Toxoplasma</taxon>
    </lineage>
</organism>
<dbReference type="AlphaFoldDB" id="A0A086J9C5"/>
<dbReference type="VEuPathDB" id="ToxoDB:TGDOM2_273310"/>
<sequence length="144" mass="15436">MYDIRKSLFPGAPTSPGAPRGSVTAKVRAERRDSHRRASAEEKVVEAKEPARRLSTGVSAAVSRSDSIAEEDRGSILAAKGLANETDFSDALLALSNESNTMDLELGELVRRFQLMVTDNSRAIAVLEGHISALAPIGDDESKE</sequence>